<comment type="subcellular location">
    <subcellularLocation>
        <location evidence="1">Membrane</location>
        <topology evidence="1">Single-pass membrane protein</topology>
    </subcellularLocation>
</comment>
<reference evidence="11 12" key="1">
    <citation type="submission" date="2022-05" db="EMBL/GenBank/DDBJ databases">
        <authorList>
            <consortium name="Genoscope - CEA"/>
            <person name="William W."/>
        </authorList>
    </citation>
    <scope>NUCLEOTIDE SEQUENCE [LARGE SCALE GENOMIC DNA]</scope>
</reference>
<evidence type="ECO:0000313" key="11">
    <source>
        <dbReference type="EMBL" id="CAH3035787.1"/>
    </source>
</evidence>
<dbReference type="EMBL" id="CALNXJ010000003">
    <property type="protein sequence ID" value="CAH3035787.1"/>
    <property type="molecule type" value="Genomic_DNA"/>
</dbReference>
<dbReference type="PROSITE" id="PS00107">
    <property type="entry name" value="PROTEIN_KINASE_ATP"/>
    <property type="match status" value="1"/>
</dbReference>
<evidence type="ECO:0000256" key="3">
    <source>
        <dbReference type="ARBA" id="ARBA00022741"/>
    </source>
</evidence>
<evidence type="ECO:0000259" key="10">
    <source>
        <dbReference type="PROSITE" id="PS50011"/>
    </source>
</evidence>
<evidence type="ECO:0000256" key="8">
    <source>
        <dbReference type="PROSITE-ProRule" id="PRU10141"/>
    </source>
</evidence>
<keyword evidence="9" id="KW-1133">Transmembrane helix</keyword>
<evidence type="ECO:0000256" key="5">
    <source>
        <dbReference type="ARBA" id="ARBA00022840"/>
    </source>
</evidence>
<dbReference type="InterPro" id="IPR017441">
    <property type="entry name" value="Protein_kinase_ATP_BS"/>
</dbReference>
<dbReference type="GO" id="GO:0043235">
    <property type="term" value="C:receptor complex"/>
    <property type="evidence" value="ECO:0007669"/>
    <property type="project" value="TreeGrafter"/>
</dbReference>
<feature type="domain" description="Protein kinase" evidence="10">
    <location>
        <begin position="145"/>
        <end position="427"/>
    </location>
</feature>
<dbReference type="PANTHER" id="PTHR24416:SF621">
    <property type="entry name" value="TYROSINE KINASE RECEPTOR CAD96CA"/>
    <property type="match status" value="1"/>
</dbReference>
<evidence type="ECO:0000256" key="1">
    <source>
        <dbReference type="ARBA" id="ARBA00004167"/>
    </source>
</evidence>
<dbReference type="GO" id="GO:0005886">
    <property type="term" value="C:plasma membrane"/>
    <property type="evidence" value="ECO:0007669"/>
    <property type="project" value="TreeGrafter"/>
</dbReference>
<evidence type="ECO:0000256" key="2">
    <source>
        <dbReference type="ARBA" id="ARBA00022679"/>
    </source>
</evidence>
<dbReference type="InterPro" id="IPR050122">
    <property type="entry name" value="RTK"/>
</dbReference>
<evidence type="ECO:0000313" key="12">
    <source>
        <dbReference type="Proteomes" id="UP001159428"/>
    </source>
</evidence>
<proteinExistence type="predicted"/>
<keyword evidence="9" id="KW-0812">Transmembrane</keyword>
<comment type="catalytic activity">
    <reaction evidence="7">
        <text>L-tyrosyl-[protein] + ATP = O-phospho-L-tyrosyl-[protein] + ADP + H(+)</text>
        <dbReference type="Rhea" id="RHEA:10596"/>
        <dbReference type="Rhea" id="RHEA-COMP:10136"/>
        <dbReference type="Rhea" id="RHEA-COMP:20101"/>
        <dbReference type="ChEBI" id="CHEBI:15378"/>
        <dbReference type="ChEBI" id="CHEBI:30616"/>
        <dbReference type="ChEBI" id="CHEBI:46858"/>
        <dbReference type="ChEBI" id="CHEBI:61978"/>
        <dbReference type="ChEBI" id="CHEBI:456216"/>
        <dbReference type="EC" id="2.7.10.1"/>
    </reaction>
</comment>
<feature type="binding site" evidence="8">
    <location>
        <position position="174"/>
    </location>
    <ligand>
        <name>ATP</name>
        <dbReference type="ChEBI" id="CHEBI:30616"/>
    </ligand>
</feature>
<evidence type="ECO:0000256" key="4">
    <source>
        <dbReference type="ARBA" id="ARBA00022777"/>
    </source>
</evidence>
<dbReference type="SMART" id="SM00219">
    <property type="entry name" value="TyrKc"/>
    <property type="match status" value="1"/>
</dbReference>
<keyword evidence="12" id="KW-1185">Reference proteome</keyword>
<evidence type="ECO:0000256" key="9">
    <source>
        <dbReference type="SAM" id="Phobius"/>
    </source>
</evidence>
<keyword evidence="4" id="KW-0418">Kinase</keyword>
<protein>
    <recommendedName>
        <fullName evidence="10">Protein kinase domain-containing protein</fullName>
    </recommendedName>
</protein>
<dbReference type="PANTHER" id="PTHR24416">
    <property type="entry name" value="TYROSINE-PROTEIN KINASE RECEPTOR"/>
    <property type="match status" value="1"/>
</dbReference>
<feature type="transmembrane region" description="Helical" evidence="9">
    <location>
        <begin position="56"/>
        <end position="77"/>
    </location>
</feature>
<accession>A0AAU9VR16</accession>
<dbReference type="SUPFAM" id="SSF56112">
    <property type="entry name" value="Protein kinase-like (PK-like)"/>
    <property type="match status" value="1"/>
</dbReference>
<dbReference type="PROSITE" id="PS50011">
    <property type="entry name" value="PROTEIN_KINASE_DOM"/>
    <property type="match status" value="1"/>
</dbReference>
<dbReference type="GO" id="GO:0005524">
    <property type="term" value="F:ATP binding"/>
    <property type="evidence" value="ECO:0007669"/>
    <property type="project" value="UniProtKB-UniRule"/>
</dbReference>
<dbReference type="Proteomes" id="UP001159428">
    <property type="component" value="Unassembled WGS sequence"/>
</dbReference>
<dbReference type="AlphaFoldDB" id="A0AAU9VR16"/>
<organism evidence="11 12">
    <name type="scientific">Pocillopora meandrina</name>
    <dbReference type="NCBI Taxonomy" id="46732"/>
    <lineage>
        <taxon>Eukaryota</taxon>
        <taxon>Metazoa</taxon>
        <taxon>Cnidaria</taxon>
        <taxon>Anthozoa</taxon>
        <taxon>Hexacorallia</taxon>
        <taxon>Scleractinia</taxon>
        <taxon>Astrocoeniina</taxon>
        <taxon>Pocilloporidae</taxon>
        <taxon>Pocillopora</taxon>
    </lineage>
</organism>
<keyword evidence="6" id="KW-0829">Tyrosine-protein kinase</keyword>
<dbReference type="PRINTS" id="PR00109">
    <property type="entry name" value="TYRKINASE"/>
</dbReference>
<keyword evidence="2" id="KW-0808">Transferase</keyword>
<dbReference type="InterPro" id="IPR001245">
    <property type="entry name" value="Ser-Thr/Tyr_kinase_cat_dom"/>
</dbReference>
<dbReference type="Gene3D" id="1.10.510.10">
    <property type="entry name" value="Transferase(Phosphotransferase) domain 1"/>
    <property type="match status" value="1"/>
</dbReference>
<dbReference type="InterPro" id="IPR011009">
    <property type="entry name" value="Kinase-like_dom_sf"/>
</dbReference>
<dbReference type="PROSITE" id="PS00109">
    <property type="entry name" value="PROTEIN_KINASE_TYR"/>
    <property type="match status" value="1"/>
</dbReference>
<dbReference type="CDD" id="cd00192">
    <property type="entry name" value="PTKc"/>
    <property type="match status" value="1"/>
</dbReference>
<evidence type="ECO:0000256" key="6">
    <source>
        <dbReference type="ARBA" id="ARBA00023137"/>
    </source>
</evidence>
<keyword evidence="9" id="KW-0472">Membrane</keyword>
<dbReference type="InterPro" id="IPR000719">
    <property type="entry name" value="Prot_kinase_dom"/>
</dbReference>
<dbReference type="GO" id="GO:0007169">
    <property type="term" value="P:cell surface receptor protein tyrosine kinase signaling pathway"/>
    <property type="evidence" value="ECO:0007669"/>
    <property type="project" value="TreeGrafter"/>
</dbReference>
<dbReference type="Pfam" id="PF07714">
    <property type="entry name" value="PK_Tyr_Ser-Thr"/>
    <property type="match status" value="1"/>
</dbReference>
<gene>
    <name evidence="11" type="ORF">PMEA_00016482</name>
</gene>
<dbReference type="InterPro" id="IPR008266">
    <property type="entry name" value="Tyr_kinase_AS"/>
</dbReference>
<keyword evidence="3 8" id="KW-0547">Nucleotide-binding</keyword>
<dbReference type="GO" id="GO:0004714">
    <property type="term" value="F:transmembrane receptor protein tyrosine kinase activity"/>
    <property type="evidence" value="ECO:0007669"/>
    <property type="project" value="UniProtKB-EC"/>
</dbReference>
<dbReference type="FunFam" id="1.10.510.10:FF:000554">
    <property type="entry name" value="Predicted protein"/>
    <property type="match status" value="1"/>
</dbReference>
<comment type="caution">
    <text evidence="11">The sequence shown here is derived from an EMBL/GenBank/DDBJ whole genome shotgun (WGS) entry which is preliminary data.</text>
</comment>
<sequence length="454" mass="51447">MKRKEEISQPFDSSPQVFAINDLGRGPAGVKTFTLREGYISPLHPTEPNVAMYLKIIYGLVGSLVFCIVPFAGYIMYNRNANSEEIPKTTEPSVMVFKDLITVLIIFFDVTIVNCSHQQLYIDVAMSSVAERQKVDDFRLDRDQIITVKVLGSGNFGQVSKAVYKPLNFEVAVKSLKGNAKKKDLQDMLTELDLMKTLRPHPHLVDLIGCCIEKGTGNFDYPLLIVLEYLPNGDLLGYLRKSRGIEDAYDTGENRPSSTLTENDLLSFAWMIADGMSYLSTMKIVHRDLAARNVLVGDNKVCKISDFGLARGLEGDIYTRKTQARLPVRWMPPESIFYGTSTTITGRNCKNPWSYGMVMWEVFTIGGSPYPGVKSREIAGLLETGYRMLRPPYISQELYSIMAKCWEEQPERRPTFLWLCSAVKRLLDDYQKNVNLEVYEGDNYIHLDVTKNKE</sequence>
<dbReference type="Gene3D" id="3.30.200.20">
    <property type="entry name" value="Phosphorylase Kinase, domain 1"/>
    <property type="match status" value="1"/>
</dbReference>
<dbReference type="InterPro" id="IPR020635">
    <property type="entry name" value="Tyr_kinase_cat_dom"/>
</dbReference>
<name>A0AAU9VR16_9CNID</name>
<keyword evidence="5 8" id="KW-0067">ATP-binding</keyword>
<evidence type="ECO:0000256" key="7">
    <source>
        <dbReference type="ARBA" id="ARBA00051243"/>
    </source>
</evidence>